<evidence type="ECO:0000259" key="1">
    <source>
        <dbReference type="SMART" id="SM00867"/>
    </source>
</evidence>
<dbReference type="PANTHER" id="PTHR34406">
    <property type="entry name" value="PROTEIN YCEI"/>
    <property type="match status" value="1"/>
</dbReference>
<keyword evidence="3" id="KW-1185">Reference proteome</keyword>
<evidence type="ECO:0000313" key="2">
    <source>
        <dbReference type="EMBL" id="RVV97681.1"/>
    </source>
</evidence>
<evidence type="ECO:0000313" key="3">
    <source>
        <dbReference type="Proteomes" id="UP000285908"/>
    </source>
</evidence>
<name>A0A438AG37_9RHOB</name>
<gene>
    <name evidence="2" type="ORF">EKE94_13585</name>
</gene>
<feature type="domain" description="Lipid/polyisoprenoid-binding YceI-like" evidence="1">
    <location>
        <begin position="15"/>
        <end position="182"/>
    </location>
</feature>
<dbReference type="Proteomes" id="UP000285908">
    <property type="component" value="Unassembled WGS sequence"/>
</dbReference>
<dbReference type="SUPFAM" id="SSF101874">
    <property type="entry name" value="YceI-like"/>
    <property type="match status" value="1"/>
</dbReference>
<sequence>MLGGLSLPASADPARYEIDPEHTTVAFLVDHVGYAAVLGVFDEVSGGFTYDIDTQELSDLRVTVATGSVGSRNAARDGHLRSADFLDTDAFPEMVFAADGGTPEGDASGTVTGGLTLLGETHPLTLDVTLNKAAAYPFGHGRFTLGLTARGSLMRSDWGMTYGVDNGMVADEVRLIIETEATRAE</sequence>
<dbReference type="OrthoDB" id="9811006at2"/>
<protein>
    <submittedName>
        <fullName evidence="2">Polyisoprenoid-binding protein</fullName>
    </submittedName>
</protein>
<organism evidence="2 3">
    <name type="scientific">Mesobaculum littorinae</name>
    <dbReference type="NCBI Taxonomy" id="2486419"/>
    <lineage>
        <taxon>Bacteria</taxon>
        <taxon>Pseudomonadati</taxon>
        <taxon>Pseudomonadota</taxon>
        <taxon>Alphaproteobacteria</taxon>
        <taxon>Rhodobacterales</taxon>
        <taxon>Roseobacteraceae</taxon>
        <taxon>Mesobaculum</taxon>
    </lineage>
</organism>
<dbReference type="Gene3D" id="2.40.128.110">
    <property type="entry name" value="Lipid/polyisoprenoid-binding, YceI-like"/>
    <property type="match status" value="1"/>
</dbReference>
<dbReference type="Pfam" id="PF04264">
    <property type="entry name" value="YceI"/>
    <property type="match status" value="1"/>
</dbReference>
<dbReference type="PANTHER" id="PTHR34406:SF1">
    <property type="entry name" value="PROTEIN YCEI"/>
    <property type="match status" value="1"/>
</dbReference>
<dbReference type="InterPro" id="IPR036761">
    <property type="entry name" value="TTHA0802/YceI-like_sf"/>
</dbReference>
<reference evidence="2 3" key="1">
    <citation type="submission" date="2018-11" db="EMBL/GenBank/DDBJ databases">
        <title>Mesobaculum littorinae gen. nov., sp. nov., isolated from Littorina scabra that represents a novel genus of the order Rhodobacteraceae.</title>
        <authorList>
            <person name="Li F."/>
        </authorList>
    </citation>
    <scope>NUCLEOTIDE SEQUENCE [LARGE SCALE GENOMIC DNA]</scope>
    <source>
        <strain evidence="2 3">M0103</strain>
    </source>
</reference>
<dbReference type="AlphaFoldDB" id="A0A438AG37"/>
<proteinExistence type="predicted"/>
<dbReference type="EMBL" id="RQXX01000004">
    <property type="protein sequence ID" value="RVV97681.1"/>
    <property type="molecule type" value="Genomic_DNA"/>
</dbReference>
<comment type="caution">
    <text evidence="2">The sequence shown here is derived from an EMBL/GenBank/DDBJ whole genome shotgun (WGS) entry which is preliminary data.</text>
</comment>
<accession>A0A438AG37</accession>
<dbReference type="InterPro" id="IPR007372">
    <property type="entry name" value="Lipid/polyisoprenoid-bd_YceI"/>
</dbReference>
<dbReference type="SMART" id="SM00867">
    <property type="entry name" value="YceI"/>
    <property type="match status" value="1"/>
</dbReference>